<evidence type="ECO:0000313" key="2">
    <source>
        <dbReference type="EMBL" id="TSJ40041.1"/>
    </source>
</evidence>
<protein>
    <submittedName>
        <fullName evidence="2">GNAT family N-acetyltransferase</fullName>
    </submittedName>
</protein>
<comment type="caution">
    <text evidence="2">The sequence shown here is derived from an EMBL/GenBank/DDBJ whole genome shotgun (WGS) entry which is preliminary data.</text>
</comment>
<keyword evidence="3" id="KW-1185">Reference proteome</keyword>
<dbReference type="InterPro" id="IPR000182">
    <property type="entry name" value="GNAT_dom"/>
</dbReference>
<dbReference type="CDD" id="cd04301">
    <property type="entry name" value="NAT_SF"/>
    <property type="match status" value="1"/>
</dbReference>
<dbReference type="InterPro" id="IPR016181">
    <property type="entry name" value="Acyl_CoA_acyltransferase"/>
</dbReference>
<gene>
    <name evidence="2" type="ORF">FO442_15695</name>
</gene>
<dbReference type="OrthoDB" id="5319888at2"/>
<accession>A0A556MJE9</accession>
<proteinExistence type="predicted"/>
<dbReference type="RefSeq" id="WP_144334169.1">
    <property type="nucleotide sequence ID" value="NZ_VLPL01000009.1"/>
</dbReference>
<dbReference type="PANTHER" id="PTHR42791">
    <property type="entry name" value="GNAT FAMILY ACETYLTRANSFERASE"/>
    <property type="match status" value="1"/>
</dbReference>
<dbReference type="Gene3D" id="3.40.630.30">
    <property type="match status" value="1"/>
</dbReference>
<name>A0A556MJE9_9FLAO</name>
<feature type="domain" description="N-acetyltransferase" evidence="1">
    <location>
        <begin position="111"/>
        <end position="188"/>
    </location>
</feature>
<dbReference type="AlphaFoldDB" id="A0A556MJE9"/>
<dbReference type="Proteomes" id="UP000316008">
    <property type="component" value="Unassembled WGS sequence"/>
</dbReference>
<evidence type="ECO:0000259" key="1">
    <source>
        <dbReference type="PROSITE" id="PS51186"/>
    </source>
</evidence>
<dbReference type="GO" id="GO:0016747">
    <property type="term" value="F:acyltransferase activity, transferring groups other than amino-acyl groups"/>
    <property type="evidence" value="ECO:0007669"/>
    <property type="project" value="InterPro"/>
</dbReference>
<dbReference type="InterPro" id="IPR052523">
    <property type="entry name" value="Trichothecene_AcTrans"/>
</dbReference>
<dbReference type="Pfam" id="PF00583">
    <property type="entry name" value="Acetyltransf_1"/>
    <property type="match status" value="1"/>
</dbReference>
<sequence>MQNNINEKQIVIDILLKSFVDNKSVNFVVKQDNKREARIRKLMEYSYFKGKNSGQIYISKDQKACAIVLDPSKQKTTLKSIVWDLKLVFGCMGISNVKKVLKRESEIKKHHPDFQFLHLWYIGVDPAEQGRAKGTEMMARIIHDAREKRLPIYLETSTERNFPFYEKLGFKVISEINTLGYPLKMYLKEN</sequence>
<dbReference type="SUPFAM" id="SSF55729">
    <property type="entry name" value="Acyl-CoA N-acyltransferases (Nat)"/>
    <property type="match status" value="1"/>
</dbReference>
<dbReference type="PANTHER" id="PTHR42791:SF1">
    <property type="entry name" value="N-ACETYLTRANSFERASE DOMAIN-CONTAINING PROTEIN"/>
    <property type="match status" value="1"/>
</dbReference>
<evidence type="ECO:0000313" key="3">
    <source>
        <dbReference type="Proteomes" id="UP000316008"/>
    </source>
</evidence>
<reference evidence="2 3" key="1">
    <citation type="submission" date="2019-07" db="EMBL/GenBank/DDBJ databases">
        <authorList>
            <person name="Huq M.A."/>
        </authorList>
    </citation>
    <scope>NUCLEOTIDE SEQUENCE [LARGE SCALE GENOMIC DNA]</scope>
    <source>
        <strain evidence="2 3">MAH-3</strain>
    </source>
</reference>
<dbReference type="EMBL" id="VLPL01000009">
    <property type="protein sequence ID" value="TSJ40041.1"/>
    <property type="molecule type" value="Genomic_DNA"/>
</dbReference>
<dbReference type="PROSITE" id="PS51186">
    <property type="entry name" value="GNAT"/>
    <property type="match status" value="1"/>
</dbReference>
<organism evidence="2 3">
    <name type="scientific">Fluviicola chungangensis</name>
    <dbReference type="NCBI Taxonomy" id="2597671"/>
    <lineage>
        <taxon>Bacteria</taxon>
        <taxon>Pseudomonadati</taxon>
        <taxon>Bacteroidota</taxon>
        <taxon>Flavobacteriia</taxon>
        <taxon>Flavobacteriales</taxon>
        <taxon>Crocinitomicaceae</taxon>
        <taxon>Fluviicola</taxon>
    </lineage>
</organism>
<keyword evidence="2" id="KW-0808">Transferase</keyword>